<name>A0A8J2T2G2_9STRA</name>
<evidence type="ECO:0008006" key="6">
    <source>
        <dbReference type="Google" id="ProtNLM"/>
    </source>
</evidence>
<protein>
    <recommendedName>
        <fullName evidence="6">L-type lectin-like domain-containing protein</fullName>
    </recommendedName>
</protein>
<dbReference type="SUPFAM" id="SSF49899">
    <property type="entry name" value="Concanavalin A-like lectins/glucanases"/>
    <property type="match status" value="1"/>
</dbReference>
<organism evidence="4 5">
    <name type="scientific">Pelagomonas calceolata</name>
    <dbReference type="NCBI Taxonomy" id="35677"/>
    <lineage>
        <taxon>Eukaryota</taxon>
        <taxon>Sar</taxon>
        <taxon>Stramenopiles</taxon>
        <taxon>Ochrophyta</taxon>
        <taxon>Pelagophyceae</taxon>
        <taxon>Pelagomonadales</taxon>
        <taxon>Pelagomonadaceae</taxon>
        <taxon>Pelagomonas</taxon>
    </lineage>
</organism>
<gene>
    <name evidence="4" type="ORF">PECAL_6P10210</name>
</gene>
<feature type="signal peptide" evidence="3">
    <location>
        <begin position="1"/>
        <end position="18"/>
    </location>
</feature>
<keyword evidence="2" id="KW-0472">Membrane</keyword>
<evidence type="ECO:0000313" key="4">
    <source>
        <dbReference type="EMBL" id="CAH0379399.1"/>
    </source>
</evidence>
<comment type="caution">
    <text evidence="4">The sequence shown here is derived from an EMBL/GenBank/DDBJ whole genome shotgun (WGS) entry which is preliminary data.</text>
</comment>
<dbReference type="OrthoDB" id="10680269at2759"/>
<dbReference type="Proteomes" id="UP000789595">
    <property type="component" value="Unassembled WGS sequence"/>
</dbReference>
<sequence>MGWLFLLLALAAPPPARPLRAIVMRESLAAPFVHSNELGDRQASPLWELSGGARVWEHFVRLTGGAARRGALWSRVPLGEVAVVGELALRVQGEGAAPVDPARAAGLALWVARRPEDAPSLEAAFRAAPLVDDARVVPDAAAVGVVLSAGAARVVVRDDRGVVGVAGSCRCDLRTRTAPGADLARATRTVRLEVVAGAPLVEDGEAFPQPGFARLTVVAARRPGQRRAATLCDFRVDLDALHDRAWMRAARLGLAAAAPAPDPADAPGDGLRPPDRQDVLALTLRRQAASDADRDPVAPGYARHSPAVDPERADALERGVDAVLHGIEDVEASYEHELIAVRDDLRRTLAELIAARTSAARRLAALEARATAAATSDLDRRVARLEGLVARGTDAKYRALDRKLAGAARRAAQTSLARRWRLWRPAFLSFVVVFAVWAAKMRGFYKWVKRTHML</sequence>
<dbReference type="Gene3D" id="2.60.120.200">
    <property type="match status" value="1"/>
</dbReference>
<keyword evidence="2" id="KW-0812">Transmembrane</keyword>
<feature type="region of interest" description="Disordered" evidence="1">
    <location>
        <begin position="287"/>
        <end position="307"/>
    </location>
</feature>
<keyword evidence="5" id="KW-1185">Reference proteome</keyword>
<reference evidence="4" key="1">
    <citation type="submission" date="2021-11" db="EMBL/GenBank/DDBJ databases">
        <authorList>
            <consortium name="Genoscope - CEA"/>
            <person name="William W."/>
        </authorList>
    </citation>
    <scope>NUCLEOTIDE SEQUENCE</scope>
</reference>
<dbReference type="AlphaFoldDB" id="A0A8J2T2G2"/>
<accession>A0A8J2T2G2</accession>
<dbReference type="InterPro" id="IPR013320">
    <property type="entry name" value="ConA-like_dom_sf"/>
</dbReference>
<feature type="transmembrane region" description="Helical" evidence="2">
    <location>
        <begin position="422"/>
        <end position="439"/>
    </location>
</feature>
<evidence type="ECO:0000256" key="3">
    <source>
        <dbReference type="SAM" id="SignalP"/>
    </source>
</evidence>
<feature type="chain" id="PRO_5035214328" description="L-type lectin-like domain-containing protein" evidence="3">
    <location>
        <begin position="19"/>
        <end position="454"/>
    </location>
</feature>
<proteinExistence type="predicted"/>
<keyword evidence="3" id="KW-0732">Signal</keyword>
<evidence type="ECO:0000313" key="5">
    <source>
        <dbReference type="Proteomes" id="UP000789595"/>
    </source>
</evidence>
<evidence type="ECO:0000256" key="2">
    <source>
        <dbReference type="SAM" id="Phobius"/>
    </source>
</evidence>
<evidence type="ECO:0000256" key="1">
    <source>
        <dbReference type="SAM" id="MobiDB-lite"/>
    </source>
</evidence>
<keyword evidence="2" id="KW-1133">Transmembrane helix</keyword>
<dbReference type="EMBL" id="CAKKNE010000006">
    <property type="protein sequence ID" value="CAH0379399.1"/>
    <property type="molecule type" value="Genomic_DNA"/>
</dbReference>